<accession>A0A1Y2I4D9</accession>
<reference evidence="1 2" key="1">
    <citation type="submission" date="2016-07" db="EMBL/GenBank/DDBJ databases">
        <title>Pervasive Adenine N6-methylation of Active Genes in Fungi.</title>
        <authorList>
            <consortium name="DOE Joint Genome Institute"/>
            <person name="Mondo S.J."/>
            <person name="Dannebaum R.O."/>
            <person name="Kuo R.C."/>
            <person name="Labutti K."/>
            <person name="Haridas S."/>
            <person name="Kuo A."/>
            <person name="Salamov A."/>
            <person name="Ahrendt S.R."/>
            <person name="Lipzen A."/>
            <person name="Sullivan W."/>
            <person name="Andreopoulos W.B."/>
            <person name="Clum A."/>
            <person name="Lindquist E."/>
            <person name="Daum C."/>
            <person name="Ramamoorthy G.K."/>
            <person name="Gryganskyi A."/>
            <person name="Culley D."/>
            <person name="Magnuson J.K."/>
            <person name="James T.Y."/>
            <person name="O'Malley M.A."/>
            <person name="Stajich J.E."/>
            <person name="Spatafora J.W."/>
            <person name="Visel A."/>
            <person name="Grigoriev I.V."/>
        </authorList>
    </citation>
    <scope>NUCLEOTIDE SEQUENCE [LARGE SCALE GENOMIC DNA]</scope>
    <source>
        <strain evidence="1 2">PL171</strain>
    </source>
</reference>
<sequence>MVEWIASNADMSAGAQNQLLAAAAEYDLLDSFGMGQLMWNACLASDANRQAWVIQHQASKESLHDMIRAALLLYTPMLLIRLHAGSRRRS</sequence>
<dbReference type="EMBL" id="MCFL01000001">
    <property type="protein sequence ID" value="ORZ41599.1"/>
    <property type="molecule type" value="Genomic_DNA"/>
</dbReference>
<evidence type="ECO:0000313" key="1">
    <source>
        <dbReference type="EMBL" id="ORZ41599.1"/>
    </source>
</evidence>
<keyword evidence="2" id="KW-1185">Reference proteome</keyword>
<dbReference type="AlphaFoldDB" id="A0A1Y2I4D9"/>
<gene>
    <name evidence="1" type="ORF">BCR44DRAFT_1423144</name>
</gene>
<organism evidence="1 2">
    <name type="scientific">Catenaria anguillulae PL171</name>
    <dbReference type="NCBI Taxonomy" id="765915"/>
    <lineage>
        <taxon>Eukaryota</taxon>
        <taxon>Fungi</taxon>
        <taxon>Fungi incertae sedis</taxon>
        <taxon>Blastocladiomycota</taxon>
        <taxon>Blastocladiomycetes</taxon>
        <taxon>Blastocladiales</taxon>
        <taxon>Catenariaceae</taxon>
        <taxon>Catenaria</taxon>
    </lineage>
</organism>
<dbReference type="Proteomes" id="UP000193411">
    <property type="component" value="Unassembled WGS sequence"/>
</dbReference>
<name>A0A1Y2I4D9_9FUNG</name>
<proteinExistence type="predicted"/>
<protein>
    <submittedName>
        <fullName evidence="1">Uncharacterized protein</fullName>
    </submittedName>
</protein>
<comment type="caution">
    <text evidence="1">The sequence shown here is derived from an EMBL/GenBank/DDBJ whole genome shotgun (WGS) entry which is preliminary data.</text>
</comment>
<evidence type="ECO:0000313" key="2">
    <source>
        <dbReference type="Proteomes" id="UP000193411"/>
    </source>
</evidence>